<dbReference type="Pfam" id="PF00795">
    <property type="entry name" value="CN_hydrolase"/>
    <property type="match status" value="1"/>
</dbReference>
<keyword evidence="3 8" id="KW-0808">Transferase</keyword>
<dbReference type="HOGENOM" id="CLU_019563_1_2_0"/>
<keyword evidence="8" id="KW-0997">Cell inner membrane</keyword>
<keyword evidence="7 8" id="KW-0012">Acyltransferase</keyword>
<evidence type="ECO:0000313" key="10">
    <source>
        <dbReference type="EMBL" id="ABS60521.1"/>
    </source>
</evidence>
<evidence type="ECO:0000256" key="1">
    <source>
        <dbReference type="ARBA" id="ARBA00004651"/>
    </source>
</evidence>
<feature type="transmembrane region" description="Helical" evidence="8">
    <location>
        <begin position="190"/>
        <end position="209"/>
    </location>
</feature>
<evidence type="ECO:0000256" key="4">
    <source>
        <dbReference type="ARBA" id="ARBA00022692"/>
    </source>
</evidence>
<dbReference type="PROSITE" id="PS50263">
    <property type="entry name" value="CN_HYDROLASE"/>
    <property type="match status" value="1"/>
</dbReference>
<comment type="similarity">
    <text evidence="8">Belongs to the CN hydrolase family. Apolipoprotein N-acyltransferase subfamily.</text>
</comment>
<dbReference type="GO" id="GO:0016410">
    <property type="term" value="F:N-acyltransferase activity"/>
    <property type="evidence" value="ECO:0007669"/>
    <property type="project" value="UniProtKB-UniRule"/>
</dbReference>
<feature type="transmembrane region" description="Helical" evidence="8">
    <location>
        <begin position="464"/>
        <end position="481"/>
    </location>
</feature>
<keyword evidence="5 8" id="KW-1133">Transmembrane helix</keyword>
<dbReference type="EMBL" id="CP000771">
    <property type="protein sequence ID" value="ABS60521.1"/>
    <property type="molecule type" value="Genomic_DNA"/>
</dbReference>
<dbReference type="CDD" id="cd07571">
    <property type="entry name" value="ALP_N-acyl_transferase"/>
    <property type="match status" value="1"/>
</dbReference>
<feature type="transmembrane region" description="Helical" evidence="8">
    <location>
        <begin position="21"/>
        <end position="39"/>
    </location>
</feature>
<reference evidence="10 11" key="1">
    <citation type="submission" date="2007-07" db="EMBL/GenBank/DDBJ databases">
        <title>Complete sequence of Fervidobacterium nodosum Rt17-B1.</title>
        <authorList>
            <consortium name="US DOE Joint Genome Institute"/>
            <person name="Copeland A."/>
            <person name="Lucas S."/>
            <person name="Lapidus A."/>
            <person name="Barry K."/>
            <person name="Glavina del Rio T."/>
            <person name="Dalin E."/>
            <person name="Tice H."/>
            <person name="Pitluck S."/>
            <person name="Saunders E."/>
            <person name="Brettin T."/>
            <person name="Bruce D."/>
            <person name="Detter J.C."/>
            <person name="Han C."/>
            <person name="Schmutz J."/>
            <person name="Larimer F."/>
            <person name="Land M."/>
            <person name="Hauser L."/>
            <person name="Kyrpides N."/>
            <person name="Mikhailova N."/>
            <person name="Nelson K."/>
            <person name="Gogarten J.P."/>
            <person name="Noll K."/>
            <person name="Richardson P."/>
        </authorList>
    </citation>
    <scope>NUCLEOTIDE SEQUENCE [LARGE SCALE GENOMIC DNA]</scope>
    <source>
        <strain evidence="11">ATCC 35602 / DSM 5306 / Rt17-B1</strain>
    </source>
</reference>
<dbReference type="STRING" id="381764.Fnod_0666"/>
<dbReference type="RefSeq" id="WP_011993840.1">
    <property type="nucleotide sequence ID" value="NC_009718.1"/>
</dbReference>
<sequence>MLESILNVAFSSLLTTISMPGYLYGGLIFFSLIPLFFALEKKGPFSAAILSFLYFFIFSFANFHYLINTLTKGMPELFGRFSSVTGILVFILFCVLEALPFLLFGFLYGLWNEKIRFRILEPIFVASVYVISEYLRSLGDLGFTGGRLSDALYSFKGLIQITQITGTLGLVLIIVIFNYEAYKLLKKNKYGISIVLAAFAIIILVNGIIDSKLPITIGEKPVVLAQTNVPQNVKYTYPSSTILEYLNEKFSDSPDYLTVFPEAVFPGEDIRRNKEVEEKLIQSFKNRTIVIGYPTFEGNAVFNSLNIYTKGVYVDKYDKIKLFPFVEMLPYKSIFGHFEFLKGMYYFTPGTLKQIKIDGYGNVGFLICFESYFSSLTRKVAKDSDFIIVSTNDGWYKSKIALIQHYTQTIFRAVENGRYVVQVSNTGVSGVADYYGNFQILPDGTVWKVLYVKTNNKTTFYTKYGDYIVIIALFFMIFSGLSSKRKSSIFD</sequence>
<evidence type="ECO:0000256" key="3">
    <source>
        <dbReference type="ARBA" id="ARBA00022679"/>
    </source>
</evidence>
<accession>A7HKT8</accession>
<dbReference type="GO" id="GO:0005886">
    <property type="term" value="C:plasma membrane"/>
    <property type="evidence" value="ECO:0007669"/>
    <property type="project" value="UniProtKB-SubCell"/>
</dbReference>
<evidence type="ECO:0000256" key="2">
    <source>
        <dbReference type="ARBA" id="ARBA00022475"/>
    </source>
</evidence>
<comment type="function">
    <text evidence="8">Catalyzes the phospholipid dependent N-acylation of the N-terminal cysteine of apolipoprotein, the last step in lipoprotein maturation.</text>
</comment>
<dbReference type="PANTHER" id="PTHR38686">
    <property type="entry name" value="APOLIPOPROTEIN N-ACYLTRANSFERASE"/>
    <property type="match status" value="1"/>
</dbReference>
<feature type="transmembrane region" description="Helical" evidence="8">
    <location>
        <begin position="87"/>
        <end position="107"/>
    </location>
</feature>
<keyword evidence="2 8" id="KW-1003">Cell membrane</keyword>
<dbReference type="InterPro" id="IPR036526">
    <property type="entry name" value="C-N_Hydrolase_sf"/>
</dbReference>
<dbReference type="InterPro" id="IPR003010">
    <property type="entry name" value="C-N_Hydrolase"/>
</dbReference>
<dbReference type="Gene3D" id="3.60.110.10">
    <property type="entry name" value="Carbon-nitrogen hydrolase"/>
    <property type="match status" value="1"/>
</dbReference>
<dbReference type="KEGG" id="fno:Fnod_0666"/>
<keyword evidence="10" id="KW-0449">Lipoprotein</keyword>
<comment type="subcellular location">
    <subcellularLocation>
        <location evidence="8">Cell inner membrane</location>
        <topology evidence="8">Multi-pass membrane protein</topology>
    </subcellularLocation>
    <subcellularLocation>
        <location evidence="1">Cell membrane</location>
        <topology evidence="1">Multi-pass membrane protein</topology>
    </subcellularLocation>
</comment>
<evidence type="ECO:0000256" key="7">
    <source>
        <dbReference type="ARBA" id="ARBA00023315"/>
    </source>
</evidence>
<dbReference type="Pfam" id="PF20154">
    <property type="entry name" value="LNT_N"/>
    <property type="match status" value="1"/>
</dbReference>
<dbReference type="PANTHER" id="PTHR38686:SF1">
    <property type="entry name" value="APOLIPOPROTEIN N-ACYLTRANSFERASE"/>
    <property type="match status" value="1"/>
</dbReference>
<gene>
    <name evidence="8" type="primary">lnt</name>
    <name evidence="10" type="ordered locus">Fnod_0666</name>
</gene>
<dbReference type="OrthoDB" id="9811121at2"/>
<keyword evidence="6 8" id="KW-0472">Membrane</keyword>
<dbReference type="HAMAP" id="MF_01148">
    <property type="entry name" value="Lnt"/>
    <property type="match status" value="1"/>
</dbReference>
<feature type="transmembrane region" description="Helical" evidence="8">
    <location>
        <begin position="157"/>
        <end position="178"/>
    </location>
</feature>
<name>A7HKT8_FERNB</name>
<evidence type="ECO:0000259" key="9">
    <source>
        <dbReference type="PROSITE" id="PS50263"/>
    </source>
</evidence>
<dbReference type="NCBIfam" id="TIGR00546">
    <property type="entry name" value="lnt"/>
    <property type="match status" value="1"/>
</dbReference>
<reference evidence="10 11" key="2">
    <citation type="journal article" date="2009" name="Proc. Natl. Acad. Sci. U.S.A.">
        <title>On the chimeric nature, thermophilic origin, and phylogenetic placement of the Thermotogales.</title>
        <authorList>
            <person name="Zhaxybayeva O."/>
            <person name="Swithers K.S."/>
            <person name="Lapierre P."/>
            <person name="Fournier G.P."/>
            <person name="Bickhart D.M."/>
            <person name="DeBoy R.T."/>
            <person name="Nelson K.E."/>
            <person name="Nesbo C.L."/>
            <person name="Doolittle W.F."/>
            <person name="Gogarten J.P."/>
            <person name="Noll K.M."/>
        </authorList>
    </citation>
    <scope>NUCLEOTIDE SEQUENCE [LARGE SCALE GENOMIC DNA]</scope>
    <source>
        <strain evidence="11">ATCC 35602 / DSM 5306 / Rt17-B1</strain>
    </source>
</reference>
<dbReference type="InterPro" id="IPR045378">
    <property type="entry name" value="LNT_N"/>
</dbReference>
<feature type="transmembrane region" description="Helical" evidence="8">
    <location>
        <begin position="46"/>
        <end position="67"/>
    </location>
</feature>
<comment type="pathway">
    <text evidence="8">Protein modification; lipoprotein biosynthesis (N-acyl transfer).</text>
</comment>
<proteinExistence type="inferred from homology"/>
<dbReference type="AlphaFoldDB" id="A7HKT8"/>
<protein>
    <recommendedName>
        <fullName evidence="8">Apolipoprotein N-acyltransferase</fullName>
        <shortName evidence="8">ALP N-acyltransferase</shortName>
        <ecNumber evidence="8">2.3.1.269</ecNumber>
    </recommendedName>
</protein>
<evidence type="ECO:0000256" key="5">
    <source>
        <dbReference type="ARBA" id="ARBA00022989"/>
    </source>
</evidence>
<organism evidence="10 11">
    <name type="scientific">Fervidobacterium nodosum (strain ATCC 35602 / DSM 5306 / Rt17-B1)</name>
    <dbReference type="NCBI Taxonomy" id="381764"/>
    <lineage>
        <taxon>Bacteria</taxon>
        <taxon>Thermotogati</taxon>
        <taxon>Thermotogota</taxon>
        <taxon>Thermotogae</taxon>
        <taxon>Thermotogales</taxon>
        <taxon>Fervidobacteriaceae</taxon>
        <taxon>Fervidobacterium</taxon>
    </lineage>
</organism>
<feature type="transmembrane region" description="Helical" evidence="8">
    <location>
        <begin position="119"/>
        <end position="137"/>
    </location>
</feature>
<dbReference type="EC" id="2.3.1.269" evidence="8"/>
<dbReference type="SUPFAM" id="SSF56317">
    <property type="entry name" value="Carbon-nitrogen hydrolase"/>
    <property type="match status" value="1"/>
</dbReference>
<dbReference type="InterPro" id="IPR004563">
    <property type="entry name" value="Apolipo_AcylTrfase"/>
</dbReference>
<evidence type="ECO:0000313" key="11">
    <source>
        <dbReference type="Proteomes" id="UP000002415"/>
    </source>
</evidence>
<evidence type="ECO:0000256" key="6">
    <source>
        <dbReference type="ARBA" id="ARBA00023136"/>
    </source>
</evidence>
<dbReference type="GO" id="GO:0042158">
    <property type="term" value="P:lipoprotein biosynthetic process"/>
    <property type="evidence" value="ECO:0007669"/>
    <property type="project" value="UniProtKB-UniRule"/>
</dbReference>
<keyword evidence="11" id="KW-1185">Reference proteome</keyword>
<comment type="catalytic activity">
    <reaction evidence="8">
        <text>N-terminal S-1,2-diacyl-sn-glyceryl-L-cysteinyl-[lipoprotein] + a glycerophospholipid = N-acyl-S-1,2-diacyl-sn-glyceryl-L-cysteinyl-[lipoprotein] + a 2-acyl-sn-glycero-3-phospholipid + H(+)</text>
        <dbReference type="Rhea" id="RHEA:48228"/>
        <dbReference type="Rhea" id="RHEA-COMP:14681"/>
        <dbReference type="Rhea" id="RHEA-COMP:14684"/>
        <dbReference type="ChEBI" id="CHEBI:15378"/>
        <dbReference type="ChEBI" id="CHEBI:136912"/>
        <dbReference type="ChEBI" id="CHEBI:140656"/>
        <dbReference type="ChEBI" id="CHEBI:140657"/>
        <dbReference type="ChEBI" id="CHEBI:140660"/>
        <dbReference type="EC" id="2.3.1.269"/>
    </reaction>
</comment>
<dbReference type="eggNOG" id="COG0815">
    <property type="taxonomic scope" value="Bacteria"/>
</dbReference>
<keyword evidence="4 8" id="KW-0812">Transmembrane</keyword>
<evidence type="ECO:0000256" key="8">
    <source>
        <dbReference type="HAMAP-Rule" id="MF_01148"/>
    </source>
</evidence>
<dbReference type="UniPathway" id="UPA00666"/>
<feature type="domain" description="CN hydrolase" evidence="9">
    <location>
        <begin position="225"/>
        <end position="456"/>
    </location>
</feature>
<dbReference type="Proteomes" id="UP000002415">
    <property type="component" value="Chromosome"/>
</dbReference>